<proteinExistence type="predicted"/>
<protein>
    <submittedName>
        <fullName evidence="1">CLUMA_CG003825, isoform A</fullName>
    </submittedName>
</protein>
<sequence length="97" mass="11180">MLTTVHKKIFPLTKSSASLGRDWIRKFVLMIESRLSLWTKNLTETRLRCRSMCACFMSTLTLAKKKQNSISRVLEEDKCVPLASTLMNLSREENESP</sequence>
<reference evidence="1 2" key="1">
    <citation type="submission" date="2015-04" db="EMBL/GenBank/DDBJ databases">
        <authorList>
            <person name="Syromyatnikov M.Y."/>
            <person name="Popov V.N."/>
        </authorList>
    </citation>
    <scope>NUCLEOTIDE SEQUENCE [LARGE SCALE GENOMIC DNA]</scope>
</reference>
<dbReference type="Proteomes" id="UP000183832">
    <property type="component" value="Unassembled WGS sequence"/>
</dbReference>
<keyword evidence="2" id="KW-1185">Reference proteome</keyword>
<evidence type="ECO:0000313" key="1">
    <source>
        <dbReference type="EMBL" id="CRK90107.1"/>
    </source>
</evidence>
<dbReference type="EMBL" id="CVRI01000016">
    <property type="protein sequence ID" value="CRK90107.1"/>
    <property type="molecule type" value="Genomic_DNA"/>
</dbReference>
<evidence type="ECO:0000313" key="2">
    <source>
        <dbReference type="Proteomes" id="UP000183832"/>
    </source>
</evidence>
<dbReference type="AlphaFoldDB" id="A0A1J1HQ51"/>
<gene>
    <name evidence="1" type="ORF">CLUMA_CG003825</name>
</gene>
<name>A0A1J1HQ51_9DIPT</name>
<accession>A0A1J1HQ51</accession>
<organism evidence="1 2">
    <name type="scientific">Clunio marinus</name>
    <dbReference type="NCBI Taxonomy" id="568069"/>
    <lineage>
        <taxon>Eukaryota</taxon>
        <taxon>Metazoa</taxon>
        <taxon>Ecdysozoa</taxon>
        <taxon>Arthropoda</taxon>
        <taxon>Hexapoda</taxon>
        <taxon>Insecta</taxon>
        <taxon>Pterygota</taxon>
        <taxon>Neoptera</taxon>
        <taxon>Endopterygota</taxon>
        <taxon>Diptera</taxon>
        <taxon>Nematocera</taxon>
        <taxon>Chironomoidea</taxon>
        <taxon>Chironomidae</taxon>
        <taxon>Clunio</taxon>
    </lineage>
</organism>